<evidence type="ECO:0000313" key="2">
    <source>
        <dbReference type="Proteomes" id="UP000824107"/>
    </source>
</evidence>
<dbReference type="Gene3D" id="3.30.1930.10">
    <property type="entry name" value="capsid protein of prophage domain"/>
    <property type="match status" value="1"/>
</dbReference>
<dbReference type="Proteomes" id="UP000824107">
    <property type="component" value="Unassembled WGS sequence"/>
</dbReference>
<protein>
    <submittedName>
        <fullName evidence="1">Major capsid protein</fullName>
    </submittedName>
</protein>
<proteinExistence type="inferred from homology"/>
<sequence>MDIFSTHVLAKVVENLPTPSSFLLDTFFPNIQTSEKEEIFFDVTDSKPRITPFVSPLLPGKVVNGNGYQTKSFKPAYVKDKRRFDANIPFKRMAGETIGGNLSNAQRYERALATTLQDQLDNLTRREEVMAAEILRTGKTIVSGDGYPSTTVDFGRDAALTKALVSENTWSGAGSKPLDNLEDWAAEIQNKAGVVAKTVVMDPDAWKIFRSNASVEKYLDYRRGTTNSINKDPVVRGKESKARYVGSIGDFDLWVYNDSYINDSGTLTNLLPSKTVILGSKDGLEGTRCYGAIHDEKANWTASRYFTKSWIEEDPSVRWLLLQSAPLVVPYRPNAVLCATIG</sequence>
<dbReference type="InterPro" id="IPR005564">
    <property type="entry name" value="Major_capsid_GpE"/>
</dbReference>
<dbReference type="HAMAP" id="MF_04133">
    <property type="entry name" value="CAPSID_LAMBDA"/>
    <property type="match status" value="1"/>
</dbReference>
<evidence type="ECO:0000313" key="1">
    <source>
        <dbReference type="EMBL" id="HIU52726.1"/>
    </source>
</evidence>
<gene>
    <name evidence="1" type="ORF">IAD20_01440</name>
</gene>
<name>A0A9D1M2Z8_9PROT</name>
<reference evidence="1" key="1">
    <citation type="submission" date="2020-10" db="EMBL/GenBank/DDBJ databases">
        <authorList>
            <person name="Gilroy R."/>
        </authorList>
    </citation>
    <scope>NUCLEOTIDE SEQUENCE</scope>
    <source>
        <strain evidence="1">ChiW3-316</strain>
    </source>
</reference>
<organism evidence="1 2">
    <name type="scientific">Candidatus Scatocola faecipullorum</name>
    <dbReference type="NCBI Taxonomy" id="2840917"/>
    <lineage>
        <taxon>Bacteria</taxon>
        <taxon>Pseudomonadati</taxon>
        <taxon>Pseudomonadota</taxon>
        <taxon>Alphaproteobacteria</taxon>
        <taxon>Rhodospirillales</taxon>
        <taxon>Rhodospirillaceae</taxon>
        <taxon>Rhodospirillaceae incertae sedis</taxon>
        <taxon>Candidatus Scatocola</taxon>
    </lineage>
</organism>
<dbReference type="Pfam" id="PF03864">
    <property type="entry name" value="Phage_cap_E"/>
    <property type="match status" value="1"/>
</dbReference>
<accession>A0A9D1M2Z8</accession>
<reference evidence="1" key="2">
    <citation type="journal article" date="2021" name="PeerJ">
        <title>Extensive microbial diversity within the chicken gut microbiome revealed by metagenomics and culture.</title>
        <authorList>
            <person name="Gilroy R."/>
            <person name="Ravi A."/>
            <person name="Getino M."/>
            <person name="Pursley I."/>
            <person name="Horton D.L."/>
            <person name="Alikhan N.F."/>
            <person name="Baker D."/>
            <person name="Gharbi K."/>
            <person name="Hall N."/>
            <person name="Watson M."/>
            <person name="Adriaenssens E.M."/>
            <person name="Foster-Nyarko E."/>
            <person name="Jarju S."/>
            <person name="Secka A."/>
            <person name="Antonio M."/>
            <person name="Oren A."/>
            <person name="Chaudhuri R.R."/>
            <person name="La Ragione R."/>
            <person name="Hildebrand F."/>
            <person name="Pallen M.J."/>
        </authorList>
    </citation>
    <scope>NUCLEOTIDE SEQUENCE</scope>
    <source>
        <strain evidence="1">ChiW3-316</strain>
    </source>
</reference>
<dbReference type="AlphaFoldDB" id="A0A9D1M2Z8"/>
<dbReference type="EMBL" id="DVNC01000014">
    <property type="protein sequence ID" value="HIU52726.1"/>
    <property type="molecule type" value="Genomic_DNA"/>
</dbReference>
<dbReference type="Gene3D" id="3.15.30.10">
    <property type="entry name" value="putative capsid protein of prophage domain like"/>
    <property type="match status" value="1"/>
</dbReference>
<comment type="caution">
    <text evidence="1">The sequence shown here is derived from an EMBL/GenBank/DDBJ whole genome shotgun (WGS) entry which is preliminary data.</text>
</comment>